<comment type="caution">
    <text evidence="2">The sequence shown here is derived from an EMBL/GenBank/DDBJ whole genome shotgun (WGS) entry which is preliminary data.</text>
</comment>
<sequence length="205" mass="23162">MGDTQFHFRIRSESNICKKNNCCRSNENGLPFGYKSDQGHYYGFVYFRQVKDPTIPRGYFQKSLVLITRLPYVNFFTAVIKIVAPGFFDMHEPALEASCHDIDQWPFPTAGQTMAVPVMGCILQLHLPSRKDKPGTALSPSASSEETVVPLAPAPTVIPLLKEGDTYRCISAVLNQIHLLWELVLLNEVCYLYIQFEKGCPLFQP</sequence>
<dbReference type="OrthoDB" id="10265409at2759"/>
<comment type="similarity">
    <text evidence="1">Belongs to the DENND6 family.</text>
</comment>
<evidence type="ECO:0000313" key="3">
    <source>
        <dbReference type="Proteomes" id="UP001152795"/>
    </source>
</evidence>
<dbReference type="GO" id="GO:0005085">
    <property type="term" value="F:guanyl-nucleotide exchange factor activity"/>
    <property type="evidence" value="ECO:0007669"/>
    <property type="project" value="InterPro"/>
</dbReference>
<name>A0A7D9J495_PARCT</name>
<accession>A0A7D9J495</accession>
<dbReference type="PANTHER" id="PTHR13677:SF0">
    <property type="entry name" value="LD41638P"/>
    <property type="match status" value="1"/>
</dbReference>
<dbReference type="Proteomes" id="UP001152795">
    <property type="component" value="Unassembled WGS sequence"/>
</dbReference>
<reference evidence="2" key="1">
    <citation type="submission" date="2020-04" db="EMBL/GenBank/DDBJ databases">
        <authorList>
            <person name="Alioto T."/>
            <person name="Alioto T."/>
            <person name="Gomez Garrido J."/>
        </authorList>
    </citation>
    <scope>NUCLEOTIDE SEQUENCE</scope>
    <source>
        <strain evidence="2">A484AB</strain>
    </source>
</reference>
<keyword evidence="3" id="KW-1185">Reference proteome</keyword>
<dbReference type="PROSITE" id="PS50211">
    <property type="entry name" value="DENN"/>
    <property type="match status" value="1"/>
</dbReference>
<dbReference type="EMBL" id="CACRXK020011546">
    <property type="protein sequence ID" value="CAB4021648.1"/>
    <property type="molecule type" value="Genomic_DNA"/>
</dbReference>
<gene>
    <name evidence="2" type="ORF">PACLA_8A023755</name>
</gene>
<protein>
    <submittedName>
        <fullName evidence="2">DENND6B, partial</fullName>
    </submittedName>
</protein>
<dbReference type="PANTHER" id="PTHR13677">
    <property type="entry name" value="LD41638P"/>
    <property type="match status" value="1"/>
</dbReference>
<evidence type="ECO:0000313" key="2">
    <source>
        <dbReference type="EMBL" id="CAB4021648.1"/>
    </source>
</evidence>
<evidence type="ECO:0000256" key="1">
    <source>
        <dbReference type="ARBA" id="ARBA00007159"/>
    </source>
</evidence>
<organism evidence="2 3">
    <name type="scientific">Paramuricea clavata</name>
    <name type="common">Red gorgonian</name>
    <name type="synonym">Violescent sea-whip</name>
    <dbReference type="NCBI Taxonomy" id="317549"/>
    <lineage>
        <taxon>Eukaryota</taxon>
        <taxon>Metazoa</taxon>
        <taxon>Cnidaria</taxon>
        <taxon>Anthozoa</taxon>
        <taxon>Octocorallia</taxon>
        <taxon>Malacalcyonacea</taxon>
        <taxon>Plexauridae</taxon>
        <taxon>Paramuricea</taxon>
    </lineage>
</organism>
<proteinExistence type="inferred from homology"/>
<dbReference type="InterPro" id="IPR024224">
    <property type="entry name" value="DENND6"/>
</dbReference>
<dbReference type="GO" id="GO:0055037">
    <property type="term" value="C:recycling endosome"/>
    <property type="evidence" value="ECO:0007669"/>
    <property type="project" value="TreeGrafter"/>
</dbReference>
<dbReference type="InterPro" id="IPR037516">
    <property type="entry name" value="Tripartite_DENN"/>
</dbReference>
<dbReference type="AlphaFoldDB" id="A0A7D9J495"/>